<gene>
    <name evidence="2" type="ORF">ACH5RR_038011</name>
</gene>
<dbReference type="EMBL" id="JBJUIK010000015">
    <property type="protein sequence ID" value="KAL3503562.1"/>
    <property type="molecule type" value="Genomic_DNA"/>
</dbReference>
<feature type="compositionally biased region" description="Low complexity" evidence="1">
    <location>
        <begin position="39"/>
        <end position="53"/>
    </location>
</feature>
<dbReference type="Proteomes" id="UP001630127">
    <property type="component" value="Unassembled WGS sequence"/>
</dbReference>
<proteinExistence type="predicted"/>
<accession>A0ABD2Y7V6</accession>
<dbReference type="AlphaFoldDB" id="A0ABD2Y7V6"/>
<comment type="caution">
    <text evidence="2">The sequence shown here is derived from an EMBL/GenBank/DDBJ whole genome shotgun (WGS) entry which is preliminary data.</text>
</comment>
<evidence type="ECO:0000313" key="3">
    <source>
        <dbReference type="Proteomes" id="UP001630127"/>
    </source>
</evidence>
<feature type="region of interest" description="Disordered" evidence="1">
    <location>
        <begin position="1"/>
        <end position="56"/>
    </location>
</feature>
<protein>
    <submittedName>
        <fullName evidence="2">Uncharacterized protein</fullName>
    </submittedName>
</protein>
<evidence type="ECO:0000313" key="2">
    <source>
        <dbReference type="EMBL" id="KAL3503562.1"/>
    </source>
</evidence>
<keyword evidence="3" id="KW-1185">Reference proteome</keyword>
<reference evidence="2 3" key="1">
    <citation type="submission" date="2024-11" db="EMBL/GenBank/DDBJ databases">
        <title>A near-complete genome assembly of Cinchona calisaya.</title>
        <authorList>
            <person name="Lian D.C."/>
            <person name="Zhao X.W."/>
            <person name="Wei L."/>
        </authorList>
    </citation>
    <scope>NUCLEOTIDE SEQUENCE [LARGE SCALE GENOMIC DNA]</scope>
    <source>
        <tissue evidence="2">Nenye</tissue>
    </source>
</reference>
<organism evidence="2 3">
    <name type="scientific">Cinchona calisaya</name>
    <dbReference type="NCBI Taxonomy" id="153742"/>
    <lineage>
        <taxon>Eukaryota</taxon>
        <taxon>Viridiplantae</taxon>
        <taxon>Streptophyta</taxon>
        <taxon>Embryophyta</taxon>
        <taxon>Tracheophyta</taxon>
        <taxon>Spermatophyta</taxon>
        <taxon>Magnoliopsida</taxon>
        <taxon>eudicotyledons</taxon>
        <taxon>Gunneridae</taxon>
        <taxon>Pentapetalae</taxon>
        <taxon>asterids</taxon>
        <taxon>lamiids</taxon>
        <taxon>Gentianales</taxon>
        <taxon>Rubiaceae</taxon>
        <taxon>Cinchonoideae</taxon>
        <taxon>Cinchoneae</taxon>
        <taxon>Cinchona</taxon>
    </lineage>
</organism>
<sequence length="126" mass="13076">MQKDGGPICSRVQEKLDGKKKKKKVDNRNVGGRGHDIRSFNAASSTTRSANSTGKAIDSRKMVVRGRGVVAGSAHNKGNRTDIVKVTGWDGMGRYTVAGVVGRGSAGTSPTFDADTGSSANLIGLA</sequence>
<evidence type="ECO:0000256" key="1">
    <source>
        <dbReference type="SAM" id="MobiDB-lite"/>
    </source>
</evidence>
<name>A0ABD2Y7V6_9GENT</name>